<evidence type="ECO:0000313" key="2">
    <source>
        <dbReference type="EMBL" id="MBB5083797.1"/>
    </source>
</evidence>
<dbReference type="Proteomes" id="UP000568380">
    <property type="component" value="Unassembled WGS sequence"/>
</dbReference>
<keyword evidence="3" id="KW-1185">Reference proteome</keyword>
<dbReference type="EMBL" id="JACHIN010000019">
    <property type="protein sequence ID" value="MBB5083797.1"/>
    <property type="molecule type" value="Genomic_DNA"/>
</dbReference>
<organism evidence="2 3">
    <name type="scientific">Nonomuraea endophytica</name>
    <dbReference type="NCBI Taxonomy" id="714136"/>
    <lineage>
        <taxon>Bacteria</taxon>
        <taxon>Bacillati</taxon>
        <taxon>Actinomycetota</taxon>
        <taxon>Actinomycetes</taxon>
        <taxon>Streptosporangiales</taxon>
        <taxon>Streptosporangiaceae</taxon>
        <taxon>Nonomuraea</taxon>
    </lineage>
</organism>
<name>A0A7W8ACT6_9ACTN</name>
<accession>A0A7W8ACT6</accession>
<proteinExistence type="predicted"/>
<dbReference type="AlphaFoldDB" id="A0A7W8ACT6"/>
<reference evidence="2 3" key="1">
    <citation type="submission" date="2020-08" db="EMBL/GenBank/DDBJ databases">
        <title>Genomic Encyclopedia of Type Strains, Phase IV (KMG-IV): sequencing the most valuable type-strain genomes for metagenomic binning, comparative biology and taxonomic classification.</title>
        <authorList>
            <person name="Goeker M."/>
        </authorList>
    </citation>
    <scope>NUCLEOTIDE SEQUENCE [LARGE SCALE GENOMIC DNA]</scope>
    <source>
        <strain evidence="2 3">DSM 45385</strain>
    </source>
</reference>
<dbReference type="RefSeq" id="WP_184973233.1">
    <property type="nucleotide sequence ID" value="NZ_JACHIN010000019.1"/>
</dbReference>
<feature type="transmembrane region" description="Helical" evidence="1">
    <location>
        <begin position="16"/>
        <end position="41"/>
    </location>
</feature>
<comment type="caution">
    <text evidence="2">The sequence shown here is derived from an EMBL/GenBank/DDBJ whole genome shotgun (WGS) entry which is preliminary data.</text>
</comment>
<keyword evidence="1" id="KW-0812">Transmembrane</keyword>
<keyword evidence="1" id="KW-0472">Membrane</keyword>
<keyword evidence="1" id="KW-1133">Transmembrane helix</keyword>
<sequence length="46" mass="4999">MLPDVEQYEAATPKSGWWWVIVVGGLLLLVAAVAVGVIFWVRSTGL</sequence>
<evidence type="ECO:0000256" key="1">
    <source>
        <dbReference type="SAM" id="Phobius"/>
    </source>
</evidence>
<evidence type="ECO:0000313" key="3">
    <source>
        <dbReference type="Proteomes" id="UP000568380"/>
    </source>
</evidence>
<protein>
    <submittedName>
        <fullName evidence="2">Ni/Co efflux regulator RcnB</fullName>
    </submittedName>
</protein>
<gene>
    <name evidence="2" type="ORF">HNR40_009302</name>
</gene>